<dbReference type="PANTHER" id="PTHR36440:SF1">
    <property type="entry name" value="PUTATIVE (AFU_ORTHOLOGUE AFUA_8G07350)-RELATED"/>
    <property type="match status" value="1"/>
</dbReference>
<keyword evidence="3" id="KW-1185">Reference proteome</keyword>
<evidence type="ECO:0000313" key="3">
    <source>
        <dbReference type="Proteomes" id="UP000188929"/>
    </source>
</evidence>
<dbReference type="PANTHER" id="PTHR36440">
    <property type="entry name" value="PUTATIVE (AFU_ORTHOLOGUE AFUA_8G07350)-RELATED"/>
    <property type="match status" value="1"/>
</dbReference>
<accession>A0A1V2IBQ1</accession>
<dbReference type="InterPro" id="IPR053146">
    <property type="entry name" value="QDO-like"/>
</dbReference>
<gene>
    <name evidence="2" type="ORF">BL253_13540</name>
</gene>
<reference evidence="3" key="1">
    <citation type="submission" date="2016-10" db="EMBL/GenBank/DDBJ databases">
        <title>Frankia sp. NRRL B-16386 Genome sequencing.</title>
        <authorList>
            <person name="Ghodhbane-Gtari F."/>
            <person name="Swanson E."/>
            <person name="Gueddou A."/>
            <person name="Hezbri K."/>
            <person name="Ktari K."/>
            <person name="Nouioui I."/>
            <person name="Morris K."/>
            <person name="Simpson S."/>
            <person name="Abebe-Akele F."/>
            <person name="Thomas K."/>
            <person name="Gtari M."/>
            <person name="Tisa L.S."/>
        </authorList>
    </citation>
    <scope>NUCLEOTIDE SEQUENCE [LARGE SCALE GENOMIC DNA]</scope>
    <source>
        <strain evidence="3">NRRL B-16386</strain>
    </source>
</reference>
<dbReference type="InterPro" id="IPR011051">
    <property type="entry name" value="RmlC_Cupin_sf"/>
</dbReference>
<comment type="caution">
    <text evidence="2">The sequence shown here is derived from an EMBL/GenBank/DDBJ whole genome shotgun (WGS) entry which is preliminary data.</text>
</comment>
<dbReference type="InterPro" id="IPR006045">
    <property type="entry name" value="Cupin_1"/>
</dbReference>
<feature type="domain" description="Cupin type-1" evidence="1">
    <location>
        <begin position="32"/>
        <end position="126"/>
    </location>
</feature>
<dbReference type="OrthoDB" id="9090296at2"/>
<dbReference type="EMBL" id="MOMC01000025">
    <property type="protein sequence ID" value="ONH30505.1"/>
    <property type="molecule type" value="Genomic_DNA"/>
</dbReference>
<evidence type="ECO:0000259" key="1">
    <source>
        <dbReference type="Pfam" id="PF00190"/>
    </source>
</evidence>
<dbReference type="AlphaFoldDB" id="A0A1V2IBQ1"/>
<organism evidence="2 3">
    <name type="scientific">Pseudofrankia asymbiotica</name>
    <dbReference type="NCBI Taxonomy" id="1834516"/>
    <lineage>
        <taxon>Bacteria</taxon>
        <taxon>Bacillati</taxon>
        <taxon>Actinomycetota</taxon>
        <taxon>Actinomycetes</taxon>
        <taxon>Frankiales</taxon>
        <taxon>Frankiaceae</taxon>
        <taxon>Pseudofrankia</taxon>
    </lineage>
</organism>
<dbReference type="SUPFAM" id="SSF51182">
    <property type="entry name" value="RmlC-like cupins"/>
    <property type="match status" value="1"/>
</dbReference>
<dbReference type="Gene3D" id="2.60.120.10">
    <property type="entry name" value="Jelly Rolls"/>
    <property type="match status" value="1"/>
</dbReference>
<dbReference type="InterPro" id="IPR014710">
    <property type="entry name" value="RmlC-like_jellyroll"/>
</dbReference>
<proteinExistence type="predicted"/>
<dbReference type="RefSeq" id="WP_076816972.1">
    <property type="nucleotide sequence ID" value="NZ_MOMC01000025.1"/>
</dbReference>
<sequence length="177" mass="18789">MTDGLVLPPGAGRRLQSAGMTLKIGAEVSARWSVFEADVPPGFDVGAHRHGVAEEIFYILDGELDLLAFEPLARTAGDWRRWEGADGQKIARGGPGSLMHVPPGCPHAFANPGPVPARMLFVVAPSGHERYMRELGELLTADGPPDPAEIVALRARHDIEQLTPLVPGLPVQPVSGG</sequence>
<protein>
    <submittedName>
        <fullName evidence="2">Cupin</fullName>
    </submittedName>
</protein>
<dbReference type="Proteomes" id="UP000188929">
    <property type="component" value="Unassembled WGS sequence"/>
</dbReference>
<evidence type="ECO:0000313" key="2">
    <source>
        <dbReference type="EMBL" id="ONH30505.1"/>
    </source>
</evidence>
<name>A0A1V2IBQ1_9ACTN</name>
<dbReference type="STRING" id="1834516.BL253_13540"/>
<dbReference type="Pfam" id="PF00190">
    <property type="entry name" value="Cupin_1"/>
    <property type="match status" value="1"/>
</dbReference>